<dbReference type="InterPro" id="IPR011006">
    <property type="entry name" value="CheY-like_superfamily"/>
</dbReference>
<dbReference type="Pfam" id="PF00072">
    <property type="entry name" value="Response_reg"/>
    <property type="match status" value="1"/>
</dbReference>
<keyword evidence="7" id="KW-0238">DNA-binding</keyword>
<dbReference type="InterPro" id="IPR001789">
    <property type="entry name" value="Sig_transdc_resp-reg_receiver"/>
</dbReference>
<evidence type="ECO:0000256" key="10">
    <source>
        <dbReference type="PROSITE-ProRule" id="PRU00169"/>
    </source>
</evidence>
<reference evidence="13 14" key="1">
    <citation type="submission" date="2019-01" db="EMBL/GenBank/DDBJ databases">
        <title>PMF-metabolizing Aryl O-demethylase.</title>
        <authorList>
            <person name="Kim M."/>
        </authorList>
    </citation>
    <scope>NUCLEOTIDE SEQUENCE [LARGE SCALE GENOMIC DNA]</scope>
    <source>
        <strain evidence="13 14">PMF1</strain>
    </source>
</reference>
<proteinExistence type="predicted"/>
<evidence type="ECO:0000256" key="9">
    <source>
        <dbReference type="ARBA" id="ARBA00024867"/>
    </source>
</evidence>
<evidence type="ECO:0000259" key="11">
    <source>
        <dbReference type="PROSITE" id="PS01124"/>
    </source>
</evidence>
<dbReference type="CDD" id="cd17536">
    <property type="entry name" value="REC_YesN-like"/>
    <property type="match status" value="1"/>
</dbReference>
<comment type="subcellular location">
    <subcellularLocation>
        <location evidence="1">Cytoplasm</location>
    </subcellularLocation>
</comment>
<organism evidence="13 14">
    <name type="scientific">Blautia producta</name>
    <dbReference type="NCBI Taxonomy" id="33035"/>
    <lineage>
        <taxon>Bacteria</taxon>
        <taxon>Bacillati</taxon>
        <taxon>Bacillota</taxon>
        <taxon>Clostridia</taxon>
        <taxon>Lachnospirales</taxon>
        <taxon>Lachnospiraceae</taxon>
        <taxon>Blautia</taxon>
    </lineage>
</organism>
<keyword evidence="3" id="KW-0963">Cytoplasm</keyword>
<dbReference type="GO" id="GO:0043565">
    <property type="term" value="F:sequence-specific DNA binding"/>
    <property type="evidence" value="ECO:0007669"/>
    <property type="project" value="InterPro"/>
</dbReference>
<dbReference type="SUPFAM" id="SSF52172">
    <property type="entry name" value="CheY-like"/>
    <property type="match status" value="1"/>
</dbReference>
<evidence type="ECO:0000256" key="4">
    <source>
        <dbReference type="ARBA" id="ARBA00022553"/>
    </source>
</evidence>
<dbReference type="InterPro" id="IPR018060">
    <property type="entry name" value="HTH_AraC"/>
</dbReference>
<keyword evidence="6" id="KW-0805">Transcription regulation</keyword>
<dbReference type="PANTHER" id="PTHR42713">
    <property type="entry name" value="HISTIDINE KINASE-RELATED"/>
    <property type="match status" value="1"/>
</dbReference>
<evidence type="ECO:0000256" key="8">
    <source>
        <dbReference type="ARBA" id="ARBA00023163"/>
    </source>
</evidence>
<comment type="function">
    <text evidence="9">May play the central regulatory role in sporulation. It may be an element of the effector pathway responsible for the activation of sporulation genes in response to nutritional stress. Spo0A may act in concert with spo0H (a sigma factor) to control the expression of some genes that are critical to the sporulation process.</text>
</comment>
<keyword evidence="8" id="KW-0804">Transcription</keyword>
<evidence type="ECO:0000256" key="2">
    <source>
        <dbReference type="ARBA" id="ARBA00018672"/>
    </source>
</evidence>
<keyword evidence="4 10" id="KW-0597">Phosphoprotein</keyword>
<name>A0A4P6M6Z9_9FIRM</name>
<evidence type="ECO:0000256" key="1">
    <source>
        <dbReference type="ARBA" id="ARBA00004496"/>
    </source>
</evidence>
<dbReference type="Gene3D" id="3.40.50.2300">
    <property type="match status" value="1"/>
</dbReference>
<dbReference type="InterPro" id="IPR051552">
    <property type="entry name" value="HptR"/>
</dbReference>
<feature type="modified residue" description="4-aspartylphosphate" evidence="10">
    <location>
        <position position="51"/>
    </location>
</feature>
<dbReference type="PROSITE" id="PS01124">
    <property type="entry name" value="HTH_ARAC_FAMILY_2"/>
    <property type="match status" value="1"/>
</dbReference>
<dbReference type="Gene3D" id="1.10.10.60">
    <property type="entry name" value="Homeodomain-like"/>
    <property type="match status" value="2"/>
</dbReference>
<dbReference type="SUPFAM" id="SSF46689">
    <property type="entry name" value="Homeodomain-like"/>
    <property type="match status" value="1"/>
</dbReference>
<sequence>MLIDDEPAVRNILRMTIPWEQYQMTVTGEAASGAEALNTMEAAEPDIVIVDIKMPFMDGIEFSRIALKQNSELQVIMLTAYEDFELVRECLRIGVTDYFLKPVNTEQIKEKLRLLQSRVEDIQKKKESQIIISIENPEDTISRIHKYIHENYADPELNVASIANNFGFSASYLSRMYKKETGELLIDTIIRFRMEIAKTLAAKGDKMYQAAAKVGIPDANYFGKCFKKYYGENYSRYQKGSR</sequence>
<protein>
    <recommendedName>
        <fullName evidence="2">Stage 0 sporulation protein A homolog</fullName>
    </recommendedName>
</protein>
<feature type="domain" description="Response regulatory" evidence="12">
    <location>
        <begin position="1"/>
        <end position="116"/>
    </location>
</feature>
<dbReference type="SMART" id="SM00342">
    <property type="entry name" value="HTH_ARAC"/>
    <property type="match status" value="1"/>
</dbReference>
<dbReference type="InterPro" id="IPR009057">
    <property type="entry name" value="Homeodomain-like_sf"/>
</dbReference>
<evidence type="ECO:0000256" key="3">
    <source>
        <dbReference type="ARBA" id="ARBA00022490"/>
    </source>
</evidence>
<dbReference type="Pfam" id="PF12833">
    <property type="entry name" value="HTH_18"/>
    <property type="match status" value="1"/>
</dbReference>
<dbReference type="PANTHER" id="PTHR42713:SF3">
    <property type="entry name" value="TRANSCRIPTIONAL REGULATORY PROTEIN HPTR"/>
    <property type="match status" value="1"/>
</dbReference>
<dbReference type="GO" id="GO:0003700">
    <property type="term" value="F:DNA-binding transcription factor activity"/>
    <property type="evidence" value="ECO:0007669"/>
    <property type="project" value="InterPro"/>
</dbReference>
<evidence type="ECO:0000313" key="14">
    <source>
        <dbReference type="Proteomes" id="UP000289794"/>
    </source>
</evidence>
<evidence type="ECO:0000313" key="13">
    <source>
        <dbReference type="EMBL" id="QBE99560.1"/>
    </source>
</evidence>
<evidence type="ECO:0000259" key="12">
    <source>
        <dbReference type="PROSITE" id="PS50110"/>
    </source>
</evidence>
<dbReference type="KEGG" id="bpro:PMF13cell1_05137"/>
<dbReference type="PROSITE" id="PS50110">
    <property type="entry name" value="RESPONSE_REGULATORY"/>
    <property type="match status" value="1"/>
</dbReference>
<evidence type="ECO:0000256" key="7">
    <source>
        <dbReference type="ARBA" id="ARBA00023125"/>
    </source>
</evidence>
<dbReference type="AlphaFoldDB" id="A0A4P6M6Z9"/>
<evidence type="ECO:0000256" key="6">
    <source>
        <dbReference type="ARBA" id="ARBA00023015"/>
    </source>
</evidence>
<dbReference type="GO" id="GO:0000160">
    <property type="term" value="P:phosphorelay signal transduction system"/>
    <property type="evidence" value="ECO:0007669"/>
    <property type="project" value="UniProtKB-KW"/>
</dbReference>
<accession>A0A4P6M6Z9</accession>
<dbReference type="Proteomes" id="UP000289794">
    <property type="component" value="Chromosome"/>
</dbReference>
<dbReference type="EMBL" id="CP035945">
    <property type="protein sequence ID" value="QBE99560.1"/>
    <property type="molecule type" value="Genomic_DNA"/>
</dbReference>
<dbReference type="SMART" id="SM00448">
    <property type="entry name" value="REC"/>
    <property type="match status" value="1"/>
</dbReference>
<gene>
    <name evidence="13" type="ORF">PMF13cell1_05137</name>
</gene>
<evidence type="ECO:0000256" key="5">
    <source>
        <dbReference type="ARBA" id="ARBA00023012"/>
    </source>
</evidence>
<keyword evidence="5" id="KW-0902">Two-component regulatory system</keyword>
<feature type="domain" description="HTH araC/xylS-type" evidence="11">
    <location>
        <begin position="142"/>
        <end position="240"/>
    </location>
</feature>
<dbReference type="GO" id="GO:0005737">
    <property type="term" value="C:cytoplasm"/>
    <property type="evidence" value="ECO:0007669"/>
    <property type="project" value="UniProtKB-SubCell"/>
</dbReference>